<feature type="binding site" evidence="2">
    <location>
        <position position="210"/>
    </location>
    <ligand>
        <name>Mg(2+)</name>
        <dbReference type="ChEBI" id="CHEBI:18420"/>
    </ligand>
</feature>
<comment type="similarity">
    <text evidence="2">Belongs to the UPP synthase family.</text>
</comment>
<reference evidence="3 4" key="1">
    <citation type="journal article" date="2016" name="Nat. Commun.">
        <title>Thousands of microbial genomes shed light on interconnected biogeochemical processes in an aquifer system.</title>
        <authorList>
            <person name="Anantharaman K."/>
            <person name="Brown C.T."/>
            <person name="Hug L.A."/>
            <person name="Sharon I."/>
            <person name="Castelle C.J."/>
            <person name="Probst A.J."/>
            <person name="Thomas B.C."/>
            <person name="Singh A."/>
            <person name="Wilkins M.J."/>
            <person name="Karaoz U."/>
            <person name="Brodie E.L."/>
            <person name="Williams K.H."/>
            <person name="Hubbard S.S."/>
            <person name="Banfield J.F."/>
        </authorList>
    </citation>
    <scope>NUCLEOTIDE SEQUENCE [LARGE SCALE GENOMIC DNA]</scope>
</reference>
<dbReference type="GO" id="GO:0030145">
    <property type="term" value="F:manganese ion binding"/>
    <property type="evidence" value="ECO:0007669"/>
    <property type="project" value="TreeGrafter"/>
</dbReference>
<dbReference type="GO" id="GO:0005829">
    <property type="term" value="C:cytosol"/>
    <property type="evidence" value="ECO:0007669"/>
    <property type="project" value="TreeGrafter"/>
</dbReference>
<dbReference type="InterPro" id="IPR001441">
    <property type="entry name" value="UPP_synth-like"/>
</dbReference>
<dbReference type="EMBL" id="MGHY01000009">
    <property type="protein sequence ID" value="OGM79658.1"/>
    <property type="molecule type" value="Genomic_DNA"/>
</dbReference>
<organism evidence="3 4">
    <name type="scientific">Candidatus Woesebacteria bacterium RIFOXYB1_FULL_38_16</name>
    <dbReference type="NCBI Taxonomy" id="1802538"/>
    <lineage>
        <taxon>Bacteria</taxon>
        <taxon>Candidatus Woeseibacteriota</taxon>
    </lineage>
</organism>
<accession>A0A1F8CV92</accession>
<feature type="binding site" evidence="2">
    <location>
        <position position="24"/>
    </location>
    <ligand>
        <name>Mg(2+)</name>
        <dbReference type="ChEBI" id="CHEBI:18420"/>
    </ligand>
</feature>
<proteinExistence type="inferred from homology"/>
<dbReference type="AlphaFoldDB" id="A0A1F8CV92"/>
<comment type="cofactor">
    <cofactor evidence="2">
        <name>Mg(2+)</name>
        <dbReference type="ChEBI" id="CHEBI:18420"/>
    </cofactor>
    <text evidence="2">Binds 2 magnesium ions per subunit.</text>
</comment>
<evidence type="ECO:0000313" key="3">
    <source>
        <dbReference type="EMBL" id="OGM79658.1"/>
    </source>
</evidence>
<dbReference type="Gene3D" id="3.40.1180.10">
    <property type="entry name" value="Decaprenyl diphosphate synthase-like"/>
    <property type="match status" value="1"/>
</dbReference>
<dbReference type="PANTHER" id="PTHR10291">
    <property type="entry name" value="DEHYDRODOLICHYL DIPHOSPHATE SYNTHASE FAMILY MEMBER"/>
    <property type="match status" value="1"/>
</dbReference>
<dbReference type="HAMAP" id="MF_01139">
    <property type="entry name" value="ISPT"/>
    <property type="match status" value="1"/>
</dbReference>
<gene>
    <name evidence="3" type="ORF">A2382_01920</name>
</gene>
<feature type="active site" description="Proton acceptor" evidence="2">
    <location>
        <position position="72"/>
    </location>
</feature>
<feature type="active site" evidence="2">
    <location>
        <position position="24"/>
    </location>
</feature>
<feature type="binding site" evidence="2">
    <location>
        <position position="76"/>
    </location>
    <ligand>
        <name>substrate</name>
    </ligand>
</feature>
<dbReference type="GO" id="GO:0016094">
    <property type="term" value="P:polyprenol biosynthetic process"/>
    <property type="evidence" value="ECO:0007669"/>
    <property type="project" value="TreeGrafter"/>
</dbReference>
<dbReference type="CDD" id="cd00475">
    <property type="entry name" value="Cis_IPPS"/>
    <property type="match status" value="1"/>
</dbReference>
<feature type="binding site" evidence="2">
    <location>
        <begin position="69"/>
        <end position="71"/>
    </location>
    <ligand>
        <name>substrate</name>
    </ligand>
</feature>
<feature type="binding site" evidence="2">
    <location>
        <position position="73"/>
    </location>
    <ligand>
        <name>substrate</name>
    </ligand>
</feature>
<comment type="subunit">
    <text evidence="2">Homodimer.</text>
</comment>
<feature type="binding site" evidence="2">
    <location>
        <position position="41"/>
    </location>
    <ligand>
        <name>substrate</name>
    </ligand>
</feature>
<protein>
    <recommendedName>
        <fullName evidence="2">Isoprenyl transferase</fullName>
        <ecNumber evidence="2">2.5.1.-</ecNumber>
    </recommendedName>
</protein>
<dbReference type="SUPFAM" id="SSF64005">
    <property type="entry name" value="Undecaprenyl diphosphate synthase"/>
    <property type="match status" value="1"/>
</dbReference>
<feature type="binding site" evidence="2">
    <location>
        <begin position="197"/>
        <end position="199"/>
    </location>
    <ligand>
        <name>substrate</name>
    </ligand>
</feature>
<dbReference type="Proteomes" id="UP000178999">
    <property type="component" value="Unassembled WGS sequence"/>
</dbReference>
<dbReference type="Pfam" id="PF01255">
    <property type="entry name" value="Prenyltransf"/>
    <property type="match status" value="1"/>
</dbReference>
<keyword evidence="1 2" id="KW-0808">Transferase</keyword>
<comment type="caution">
    <text evidence="2">Lacks conserved residue(s) required for the propagation of feature annotation.</text>
</comment>
<dbReference type="STRING" id="1802538.A2382_01920"/>
<dbReference type="GO" id="GO:0008834">
    <property type="term" value="F:ditrans,polycis-undecaprenyl-diphosphate synthase [(2E,6E)-farnesyl-diphosphate specific] activity"/>
    <property type="evidence" value="ECO:0007669"/>
    <property type="project" value="TreeGrafter"/>
</dbReference>
<name>A0A1F8CV92_9BACT</name>
<dbReference type="GO" id="GO:0000287">
    <property type="term" value="F:magnesium ion binding"/>
    <property type="evidence" value="ECO:0007669"/>
    <property type="project" value="UniProtKB-UniRule"/>
</dbReference>
<dbReference type="EC" id="2.5.1.-" evidence="2"/>
<comment type="caution">
    <text evidence="3">The sequence shown here is derived from an EMBL/GenBank/DDBJ whole genome shotgun (WGS) entry which is preliminary data.</text>
</comment>
<evidence type="ECO:0000313" key="4">
    <source>
        <dbReference type="Proteomes" id="UP000178999"/>
    </source>
</evidence>
<dbReference type="InterPro" id="IPR036424">
    <property type="entry name" value="UPP_synth-like_sf"/>
</dbReference>
<evidence type="ECO:0000256" key="1">
    <source>
        <dbReference type="ARBA" id="ARBA00022679"/>
    </source>
</evidence>
<comment type="function">
    <text evidence="2">Catalyzes the condensation of isopentenyl diphosphate (IPP) with allylic pyrophosphates generating different type of terpenoids.</text>
</comment>
<feature type="binding site" evidence="2">
    <location>
        <begin position="25"/>
        <end position="28"/>
    </location>
    <ligand>
        <name>substrate</name>
    </ligand>
</feature>
<keyword evidence="2" id="KW-0479">Metal-binding</keyword>
<sequence length="426" mass="49092">MPQKTAPTLPSETRVPDHLAIIPDGNRRWARARGLHPSMGHRAGAKRVLELTRTARKWGIHTVTFWGLSTENWRERNPKEVGNLVKIILEFIDQNLKECKEDGVKIIHLGRKDRLPNILLKRLAKAEAETAQNTKYIFNLALDYGGQDEIVRAVKALIADNTPAEKIDIKLLDSYMDTASQPYPYPDLIIRTSGEQRLSGLLLWQSHYSEMYWEEEHLPGFTPLRLKSAILDYSRRRRRFGGDDAGASHLKFKPEVSAKFELDWWRLGTIPEGVKFHEHAINHLKETYGLSKHHAKAAAYHLVKGIIKGNKNEWQDSAGSMLKFYKLLKKELKLAFEPKMVASLDLKIFKRVKSEKRLSENLEIDTRKYLAEMYRLSELQAQKAAHLRALAVSERALAEQGEGDEHWKRAQDYLELYYQALKDRVA</sequence>
<evidence type="ECO:0000256" key="2">
    <source>
        <dbReference type="HAMAP-Rule" id="MF_01139"/>
    </source>
</evidence>
<dbReference type="NCBIfam" id="TIGR00055">
    <property type="entry name" value="uppS"/>
    <property type="match status" value="1"/>
</dbReference>
<keyword evidence="2" id="KW-0460">Magnesium</keyword>
<dbReference type="PANTHER" id="PTHR10291:SF0">
    <property type="entry name" value="DEHYDRODOLICHYL DIPHOSPHATE SYNTHASE 2"/>
    <property type="match status" value="1"/>
</dbReference>
<feature type="binding site" evidence="2">
    <location>
        <position position="29"/>
    </location>
    <ligand>
        <name>substrate</name>
    </ligand>
</feature>
<feature type="binding site" evidence="2">
    <location>
        <position position="191"/>
    </location>
    <ligand>
        <name>substrate</name>
    </ligand>
</feature>